<organism evidence="2 3">
    <name type="scientific">Xanthomonas hortorum pv. vitians</name>
    <dbReference type="NCBI Taxonomy" id="83224"/>
    <lineage>
        <taxon>Bacteria</taxon>
        <taxon>Pseudomonadati</taxon>
        <taxon>Pseudomonadota</taxon>
        <taxon>Gammaproteobacteria</taxon>
        <taxon>Lysobacterales</taxon>
        <taxon>Lysobacteraceae</taxon>
        <taxon>Xanthomonas</taxon>
    </lineage>
</organism>
<gene>
    <name evidence="2" type="ORF">CFBP498_41200</name>
</gene>
<name>A0A6V7EZF4_9XANT</name>
<dbReference type="GO" id="GO:0004803">
    <property type="term" value="F:transposase activity"/>
    <property type="evidence" value="ECO:0007669"/>
    <property type="project" value="InterPro"/>
</dbReference>
<dbReference type="Proteomes" id="UP000515406">
    <property type="component" value="Chromosome"/>
</dbReference>
<sequence length="110" mass="11947">MKKSKFTEEQIALALKQAETGTMVEESCRKVDISQATFQACVSAVLPSEPQPAAQTSAQTQSRSTSHGAHATERPNQVWSMDFVAAALFDGRRFRALTIFCEGPTRGVGQ</sequence>
<proteinExistence type="predicted"/>
<accession>A0A6V7EZF4</accession>
<dbReference type="EMBL" id="LR828257">
    <property type="protein sequence ID" value="CAD0356769.1"/>
    <property type="molecule type" value="Genomic_DNA"/>
</dbReference>
<protein>
    <recommendedName>
        <fullName evidence="4">Transposase</fullName>
    </recommendedName>
</protein>
<evidence type="ECO:0008006" key="4">
    <source>
        <dbReference type="Google" id="ProtNLM"/>
    </source>
</evidence>
<dbReference type="GO" id="GO:0003677">
    <property type="term" value="F:DNA binding"/>
    <property type="evidence" value="ECO:0007669"/>
    <property type="project" value="InterPro"/>
</dbReference>
<dbReference type="AlphaFoldDB" id="A0A6V7EZF4"/>
<feature type="compositionally biased region" description="Low complexity" evidence="1">
    <location>
        <begin position="49"/>
        <end position="66"/>
    </location>
</feature>
<dbReference type="EMBL" id="LR828257">
    <property type="protein sequence ID" value="CAD0356775.1"/>
    <property type="molecule type" value="Genomic_DNA"/>
</dbReference>
<evidence type="ECO:0000313" key="3">
    <source>
        <dbReference type="Proteomes" id="UP000515406"/>
    </source>
</evidence>
<evidence type="ECO:0000313" key="2">
    <source>
        <dbReference type="EMBL" id="CAD0356775.1"/>
    </source>
</evidence>
<dbReference type="Pfam" id="PF01527">
    <property type="entry name" value="HTH_Tnp_1"/>
    <property type="match status" value="1"/>
</dbReference>
<dbReference type="InterPro" id="IPR002514">
    <property type="entry name" value="Transposase_8"/>
</dbReference>
<dbReference type="GO" id="GO:0006313">
    <property type="term" value="P:DNA transposition"/>
    <property type="evidence" value="ECO:0007669"/>
    <property type="project" value="InterPro"/>
</dbReference>
<reference evidence="2 3" key="1">
    <citation type="submission" date="2020-07" db="EMBL/GenBank/DDBJ databases">
        <authorList>
            <person name="Pothier F. J."/>
        </authorList>
    </citation>
    <scope>NUCLEOTIDE SEQUENCE [LARGE SCALE GENOMIC DNA]</scope>
    <source>
        <strain evidence="2 3">CFBP 498</strain>
    </source>
</reference>
<feature type="region of interest" description="Disordered" evidence="1">
    <location>
        <begin position="49"/>
        <end position="75"/>
    </location>
</feature>
<evidence type="ECO:0000256" key="1">
    <source>
        <dbReference type="SAM" id="MobiDB-lite"/>
    </source>
</evidence>
<keyword evidence="3" id="KW-1185">Reference proteome</keyword>